<evidence type="ECO:0000256" key="14">
    <source>
        <dbReference type="ARBA" id="ARBA00039555"/>
    </source>
</evidence>
<dbReference type="PANTHER" id="PTHR23240">
    <property type="entry name" value="DNA CROSS-LINK REPAIR PROTEIN PSO2/SNM1-RELATED"/>
    <property type="match status" value="1"/>
</dbReference>
<keyword evidence="8" id="KW-0227">DNA damage</keyword>
<keyword evidence="6" id="KW-0158">Chromosome</keyword>
<evidence type="ECO:0000256" key="7">
    <source>
        <dbReference type="ARBA" id="ARBA00022722"/>
    </source>
</evidence>
<dbReference type="GO" id="GO:0006303">
    <property type="term" value="P:double-strand break repair via nonhomologous end joining"/>
    <property type="evidence" value="ECO:0007669"/>
    <property type="project" value="TreeGrafter"/>
</dbReference>
<gene>
    <name evidence="20" type="primary">LOC110987197</name>
</gene>
<evidence type="ECO:0000256" key="13">
    <source>
        <dbReference type="ARBA" id="ARBA00023242"/>
    </source>
</evidence>
<evidence type="ECO:0000313" key="20">
    <source>
        <dbReference type="RefSeq" id="XP_022105404.1"/>
    </source>
</evidence>
<evidence type="ECO:0000256" key="17">
    <source>
        <dbReference type="SAM" id="MobiDB-lite"/>
    </source>
</evidence>
<feature type="compositionally biased region" description="Polar residues" evidence="17">
    <location>
        <begin position="439"/>
        <end position="455"/>
    </location>
</feature>
<keyword evidence="7" id="KW-0540">Nuclease</keyword>
<organism evidence="19 20">
    <name type="scientific">Acanthaster planci</name>
    <name type="common">Crown-of-thorns starfish</name>
    <dbReference type="NCBI Taxonomy" id="133434"/>
    <lineage>
        <taxon>Eukaryota</taxon>
        <taxon>Metazoa</taxon>
        <taxon>Echinodermata</taxon>
        <taxon>Eleutherozoa</taxon>
        <taxon>Asterozoa</taxon>
        <taxon>Asteroidea</taxon>
        <taxon>Valvatacea</taxon>
        <taxon>Valvatida</taxon>
        <taxon>Acanthasteridae</taxon>
        <taxon>Acanthaster</taxon>
    </lineage>
</organism>
<sequence length="707" mass="79173">MNGHIIPDTPIVVDLWRRADTPSSKLYFLSHMHSDHTQGLSASWRWPIHCSPLSAKLLIDKFQISECLIRPLELNQSHILPLDYVGRESMTVTLFDANHCPGSVMFLFEGYFGRVLYTGDFRYDLTTFPESCLGPGQPVDKLYLDNTFNHPRYRFPSRAECTEKILEILARHPEHEVVLGVYTLGKEELLVDIALALKTRVVVSPARLRALQVLELLDVFTTDKDCGHVRLVPRRAISKKNMAKWNREAPTIAIIPTGLFSSLDGQPFISQEDVFIVPYSDHSSYLELRQFVARVCPRVIIPIVKDSCFMSSDRCVTDMHNFDDLLDRSPSAPITIPPSVLQFMSTDLSRSVHHSESQKNFQMIVEMRKTQKLMRNNHTALGVVFEDDDNQEQPQAGSESSHTNGQNTNSFQLTKRTNPTRELTETKAPLTEVPCEMETMQSEPSPQQFSENQGSHMCEGLASRKKDFLPGKSKRKFDGSRASGRSKSPSADFALIRSMSSKKPRTLPESFVITPKVVVNAFPGGERRRLASPNSSTKEIQDYFKLLNTAAPQSCTKQMNLKPDACNTCARVASPQAVPPVSDTKPAGGFITASRAHQPEDKAVNVTDSSFSVGAPNQRIVDQRDKRNSETDEVYRAAEMLQIARTGSVEDKGGSLPPKSSRSTDPSRCSDHIPFGYICVKPLNQLSRSQKGDSLRKAFQDVFSNQH</sequence>
<feature type="region of interest" description="Disordered" evidence="17">
    <location>
        <begin position="645"/>
        <end position="668"/>
    </location>
</feature>
<dbReference type="CDD" id="cd16273">
    <property type="entry name" value="SNM1A-1C-like_MBL-fold"/>
    <property type="match status" value="1"/>
</dbReference>
<dbReference type="EC" id="3.5.2.6" evidence="5"/>
<keyword evidence="9" id="KW-0378">Hydrolase</keyword>
<evidence type="ECO:0000256" key="10">
    <source>
        <dbReference type="ARBA" id="ARBA00022839"/>
    </source>
</evidence>
<evidence type="ECO:0000256" key="4">
    <source>
        <dbReference type="ARBA" id="ARBA00010304"/>
    </source>
</evidence>
<evidence type="ECO:0000256" key="12">
    <source>
        <dbReference type="ARBA" id="ARBA00023204"/>
    </source>
</evidence>
<dbReference type="FunFam" id="3.40.50.12650:FF:000003">
    <property type="entry name" value="DNA cross-link repair 1B"/>
    <property type="match status" value="1"/>
</dbReference>
<dbReference type="OrthoDB" id="262529at2759"/>
<evidence type="ECO:0000256" key="3">
    <source>
        <dbReference type="ARBA" id="ARBA00004574"/>
    </source>
</evidence>
<reference evidence="20" key="1">
    <citation type="submission" date="2025-08" db="UniProtKB">
        <authorList>
            <consortium name="RefSeq"/>
        </authorList>
    </citation>
    <scope>IDENTIFICATION</scope>
</reference>
<dbReference type="OMA" id="KKNMAKW"/>
<accession>A0A8B7ZIM3</accession>
<evidence type="ECO:0000256" key="1">
    <source>
        <dbReference type="ARBA" id="ARBA00001526"/>
    </source>
</evidence>
<dbReference type="Gene3D" id="3.60.15.10">
    <property type="entry name" value="Ribonuclease Z/Hydroxyacylglutathione hydrolase-like"/>
    <property type="match status" value="1"/>
</dbReference>
<feature type="region of interest" description="Disordered" evidence="17">
    <location>
        <begin position="386"/>
        <end position="489"/>
    </location>
</feature>
<protein>
    <recommendedName>
        <fullName evidence="14">5' exonuclease Apollo</fullName>
        <ecNumber evidence="5">3.5.2.6</ecNumber>
    </recommendedName>
    <alternativeName>
        <fullName evidence="15">DNA cross-link repair 1B protein</fullName>
    </alternativeName>
    <alternativeName>
        <fullName evidence="16">SNM1 homolog B</fullName>
    </alternativeName>
</protein>
<evidence type="ECO:0000256" key="2">
    <source>
        <dbReference type="ARBA" id="ARBA00004123"/>
    </source>
</evidence>
<dbReference type="AlphaFoldDB" id="A0A8B7ZIM3"/>
<dbReference type="Gene3D" id="3.40.50.12650">
    <property type="match status" value="1"/>
</dbReference>
<keyword evidence="13" id="KW-0539">Nucleus</keyword>
<comment type="subcellular location">
    <subcellularLocation>
        <location evidence="3">Chromosome</location>
        <location evidence="3">Telomere</location>
    </subcellularLocation>
    <subcellularLocation>
        <location evidence="2">Nucleus</location>
    </subcellularLocation>
</comment>
<dbReference type="InterPro" id="IPR036866">
    <property type="entry name" value="RibonucZ/Hydroxyglut_hydro"/>
</dbReference>
<dbReference type="GO" id="GO:0036297">
    <property type="term" value="P:interstrand cross-link repair"/>
    <property type="evidence" value="ECO:0007669"/>
    <property type="project" value="TreeGrafter"/>
</dbReference>
<evidence type="ECO:0000313" key="19">
    <source>
        <dbReference type="Proteomes" id="UP000694845"/>
    </source>
</evidence>
<evidence type="ECO:0000256" key="5">
    <source>
        <dbReference type="ARBA" id="ARBA00012865"/>
    </source>
</evidence>
<evidence type="ECO:0000256" key="15">
    <source>
        <dbReference type="ARBA" id="ARBA00041693"/>
    </source>
</evidence>
<keyword evidence="10" id="KW-0269">Exonuclease</keyword>
<dbReference type="GO" id="GO:0000781">
    <property type="term" value="C:chromosome, telomeric region"/>
    <property type="evidence" value="ECO:0007669"/>
    <property type="project" value="UniProtKB-SubCell"/>
</dbReference>
<keyword evidence="19" id="KW-1185">Reference proteome</keyword>
<evidence type="ECO:0000256" key="9">
    <source>
        <dbReference type="ARBA" id="ARBA00022801"/>
    </source>
</evidence>
<evidence type="ECO:0000256" key="6">
    <source>
        <dbReference type="ARBA" id="ARBA00022454"/>
    </source>
</evidence>
<evidence type="ECO:0000256" key="16">
    <source>
        <dbReference type="ARBA" id="ARBA00042738"/>
    </source>
</evidence>
<keyword evidence="12" id="KW-0234">DNA repair</keyword>
<name>A0A8B7ZIM3_ACAPL</name>
<dbReference type="PANTHER" id="PTHR23240:SF26">
    <property type="entry name" value="5' EXONUCLEASE APOLLO"/>
    <property type="match status" value="1"/>
</dbReference>
<proteinExistence type="inferred from homology"/>
<dbReference type="Pfam" id="PF07522">
    <property type="entry name" value="DRMBL"/>
    <property type="match status" value="1"/>
</dbReference>
<feature type="domain" description="DNA repair metallo-beta-lactamase" evidence="18">
    <location>
        <begin position="216"/>
        <end position="305"/>
    </location>
</feature>
<evidence type="ECO:0000256" key="11">
    <source>
        <dbReference type="ARBA" id="ARBA00022895"/>
    </source>
</evidence>
<dbReference type="GO" id="GO:0003684">
    <property type="term" value="F:damaged DNA binding"/>
    <property type="evidence" value="ECO:0007669"/>
    <property type="project" value="TreeGrafter"/>
</dbReference>
<evidence type="ECO:0000259" key="18">
    <source>
        <dbReference type="Pfam" id="PF07522"/>
    </source>
</evidence>
<dbReference type="Proteomes" id="UP000694845">
    <property type="component" value="Unplaced"/>
</dbReference>
<keyword evidence="11" id="KW-0779">Telomere</keyword>
<dbReference type="GO" id="GO:0008800">
    <property type="term" value="F:beta-lactamase activity"/>
    <property type="evidence" value="ECO:0007669"/>
    <property type="project" value="UniProtKB-EC"/>
</dbReference>
<comment type="similarity">
    <text evidence="4">Belongs to the DNA repair metallo-beta-lactamase (DRMBL) family.</text>
</comment>
<dbReference type="GO" id="GO:0005634">
    <property type="term" value="C:nucleus"/>
    <property type="evidence" value="ECO:0007669"/>
    <property type="project" value="UniProtKB-SubCell"/>
</dbReference>
<dbReference type="GeneID" id="110987197"/>
<dbReference type="GO" id="GO:0035312">
    <property type="term" value="F:5'-3' DNA exonuclease activity"/>
    <property type="evidence" value="ECO:0007669"/>
    <property type="project" value="TreeGrafter"/>
</dbReference>
<dbReference type="InterPro" id="IPR011084">
    <property type="entry name" value="DRMBL"/>
</dbReference>
<feature type="compositionally biased region" description="Polar residues" evidence="17">
    <location>
        <begin position="658"/>
        <end position="667"/>
    </location>
</feature>
<dbReference type="SUPFAM" id="SSF56281">
    <property type="entry name" value="Metallo-hydrolase/oxidoreductase"/>
    <property type="match status" value="1"/>
</dbReference>
<dbReference type="CTD" id="64858"/>
<dbReference type="RefSeq" id="XP_022105404.1">
    <property type="nucleotide sequence ID" value="XM_022249712.1"/>
</dbReference>
<feature type="compositionally biased region" description="Polar residues" evidence="17">
    <location>
        <begin position="392"/>
        <end position="421"/>
    </location>
</feature>
<comment type="catalytic activity">
    <reaction evidence="1">
        <text>a beta-lactam + H2O = a substituted beta-amino acid</text>
        <dbReference type="Rhea" id="RHEA:20401"/>
        <dbReference type="ChEBI" id="CHEBI:15377"/>
        <dbReference type="ChEBI" id="CHEBI:35627"/>
        <dbReference type="ChEBI" id="CHEBI:140347"/>
        <dbReference type="EC" id="3.5.2.6"/>
    </reaction>
</comment>
<dbReference type="KEGG" id="aplc:110987197"/>
<dbReference type="GO" id="GO:0000723">
    <property type="term" value="P:telomere maintenance"/>
    <property type="evidence" value="ECO:0007669"/>
    <property type="project" value="TreeGrafter"/>
</dbReference>
<evidence type="ECO:0000256" key="8">
    <source>
        <dbReference type="ARBA" id="ARBA00022763"/>
    </source>
</evidence>